<dbReference type="EMBL" id="CM056744">
    <property type="protein sequence ID" value="KAJ8668074.1"/>
    <property type="molecule type" value="Genomic_DNA"/>
</dbReference>
<organism evidence="1 2">
    <name type="scientific">Eretmocerus hayati</name>
    <dbReference type="NCBI Taxonomy" id="131215"/>
    <lineage>
        <taxon>Eukaryota</taxon>
        <taxon>Metazoa</taxon>
        <taxon>Ecdysozoa</taxon>
        <taxon>Arthropoda</taxon>
        <taxon>Hexapoda</taxon>
        <taxon>Insecta</taxon>
        <taxon>Pterygota</taxon>
        <taxon>Neoptera</taxon>
        <taxon>Endopterygota</taxon>
        <taxon>Hymenoptera</taxon>
        <taxon>Apocrita</taxon>
        <taxon>Proctotrupomorpha</taxon>
        <taxon>Chalcidoidea</taxon>
        <taxon>Aphelinidae</taxon>
        <taxon>Aphelininae</taxon>
        <taxon>Eretmocerus</taxon>
    </lineage>
</organism>
<protein>
    <submittedName>
        <fullName evidence="1">Uncharacterized protein</fullName>
    </submittedName>
</protein>
<evidence type="ECO:0000313" key="2">
    <source>
        <dbReference type="Proteomes" id="UP001239111"/>
    </source>
</evidence>
<dbReference type="Proteomes" id="UP001239111">
    <property type="component" value="Chromosome 4"/>
</dbReference>
<name>A0ACC2NCL5_9HYME</name>
<comment type="caution">
    <text evidence="1">The sequence shown here is derived from an EMBL/GenBank/DDBJ whole genome shotgun (WGS) entry which is preliminary data.</text>
</comment>
<evidence type="ECO:0000313" key="1">
    <source>
        <dbReference type="EMBL" id="KAJ8668074.1"/>
    </source>
</evidence>
<reference evidence="1" key="1">
    <citation type="submission" date="2023-04" db="EMBL/GenBank/DDBJ databases">
        <title>A chromosome-level genome assembly of the parasitoid wasp Eretmocerus hayati.</title>
        <authorList>
            <person name="Zhong Y."/>
            <person name="Liu S."/>
            <person name="Liu Y."/>
        </authorList>
    </citation>
    <scope>NUCLEOTIDE SEQUENCE</scope>
    <source>
        <strain evidence="1">ZJU_SS_LIU_2023</strain>
    </source>
</reference>
<accession>A0ACC2NCL5</accession>
<keyword evidence="2" id="KW-1185">Reference proteome</keyword>
<gene>
    <name evidence="1" type="ORF">QAD02_009737</name>
</gene>
<sequence>MSVGNRVQFNPNWMTFPEYKDWLEPDKSTMYGASCKLCCKSFTLSNMGICSINSHAEGKKHKERHKNLIAKNSNMTAYIKISKPNDSIQVLKQNKKNCATEERQMQQSQKSTIADYLHKDIVIESEILYVLATVYFHISLNTSAKFLKSIKFIFTRAAGSEGELAKQLQLGNDKMGYMINYGLGPYFYERTLASVKGSDVLALSFDESFNQKMQKTQMDIYVKSWDASKNQAVVRYLGSAFLQHCTALDLLRGFHDVTGEIDYACVVNVGMDGPHVNFKFLVEFKKSLEQGEDGGCKIFDCGSCGIHTVHNSYKTGFDGSEWGIAAFLKAKYFLFVHSGPRQEDYSNITGENISTEKFCSTRWAGNVKAAQKAQTEIKSLQKYVHAVSNTSSMAATKSNYNFKTLAKHLNDKLLRSKLAFFETIGSDIEPFIKKFEADRPMMPFLYSELSCLVADLMERFVDPEILSKKTSFWSIDLNLATNLLPIADIKLGHKTKNALKSCEGLESAELDDFRAECLTILKSIVEKLLEKSPLKYRFVRTCTFCDPTLIINYKKLTKNRLSQLLELFVKMEKLTGAEADKVEKEFKTVIETPKFLTRAKKFDPGVDRLDDFWVGVIQNDKNSYELLFTVLKTIFVCFHGNADVERGFSINEHCLYDNQKEKSLVALRHVYHAVHEIGGIENIELPKSMIRAVQNSSSKRREDLELQKSIKEKRSVREDEQRSRKRQIQQLQAEREELKAIYTAKRQRFDEKIAALQKNG</sequence>
<proteinExistence type="predicted"/>